<evidence type="ECO:0000313" key="2">
    <source>
        <dbReference type="EMBL" id="MDG3005995.1"/>
    </source>
</evidence>
<keyword evidence="1" id="KW-1133">Transmembrane helix</keyword>
<accession>A0ABT6FF37</accession>
<dbReference type="EMBL" id="JARRAG010000002">
    <property type="protein sequence ID" value="MDG3005995.1"/>
    <property type="molecule type" value="Genomic_DNA"/>
</dbReference>
<evidence type="ECO:0000313" key="3">
    <source>
        <dbReference type="Proteomes" id="UP001216907"/>
    </source>
</evidence>
<dbReference type="Proteomes" id="UP001216907">
    <property type="component" value="Unassembled WGS sequence"/>
</dbReference>
<comment type="caution">
    <text evidence="2">The sequence shown here is derived from an EMBL/GenBank/DDBJ whole genome shotgun (WGS) entry which is preliminary data.</text>
</comment>
<reference evidence="2 3" key="1">
    <citation type="submission" date="2023-03" db="EMBL/GenBank/DDBJ databases">
        <title>Paludisphaera mucosa sp. nov. a novel planctomycete from northern fen.</title>
        <authorList>
            <person name="Ivanova A."/>
        </authorList>
    </citation>
    <scope>NUCLEOTIDE SEQUENCE [LARGE SCALE GENOMIC DNA]</scope>
    <source>
        <strain evidence="2 3">Pla2</strain>
    </source>
</reference>
<evidence type="ECO:0000256" key="1">
    <source>
        <dbReference type="SAM" id="Phobius"/>
    </source>
</evidence>
<feature type="transmembrane region" description="Helical" evidence="1">
    <location>
        <begin position="395"/>
        <end position="414"/>
    </location>
</feature>
<protein>
    <recommendedName>
        <fullName evidence="4">DUF1583 domain-containing protein</fullName>
    </recommendedName>
</protein>
<keyword evidence="1" id="KW-0812">Transmembrane</keyword>
<keyword evidence="1" id="KW-0472">Membrane</keyword>
<name>A0ABT6FF37_9BACT</name>
<evidence type="ECO:0008006" key="4">
    <source>
        <dbReference type="Google" id="ProtNLM"/>
    </source>
</evidence>
<keyword evidence="3" id="KW-1185">Reference proteome</keyword>
<proteinExistence type="predicted"/>
<sequence>MVLLSLILGALTLQPSGTRDGIGSSTIPERIRAALAAGADNSFSDLEIKGSMNRRMLMPSRKVLETLGTPESESEFTQQIRFELMFKGVSYRESLRYPPGKYHSGEDVLETSFDGAKFFVGRFDPQNKSNPGSLIVTTPALSEAESKLNRTVTSWTRSDLWYLLEAGFDGPTQGTTMGRPVRSLVLTRAAAGKVVSVRLMGRESEELVEVEIQYPEPWQSSGTYPIETDPSFDDLLNGTDKLQMRKERQRRQLVGEERLCRFLLDGKLGFAVRERWEFRRSNGLLMFHSTSSDFVELEPGGPWLPKHCDVKCHADLLAPLHISSEPLYATVIDVSEIRRIPAGRDEFSLWYGAPGMMIQDYTRPNSSVSTPHQYTVTSSSEALDKRLGTTGSKQALILLANVLIICGIALYAYVKSRKKR</sequence>
<organism evidence="2 3">
    <name type="scientific">Paludisphaera mucosa</name>
    <dbReference type="NCBI Taxonomy" id="3030827"/>
    <lineage>
        <taxon>Bacteria</taxon>
        <taxon>Pseudomonadati</taxon>
        <taxon>Planctomycetota</taxon>
        <taxon>Planctomycetia</taxon>
        <taxon>Isosphaerales</taxon>
        <taxon>Isosphaeraceae</taxon>
        <taxon>Paludisphaera</taxon>
    </lineage>
</organism>
<dbReference type="RefSeq" id="WP_277862301.1">
    <property type="nucleotide sequence ID" value="NZ_JARRAG010000002.1"/>
</dbReference>
<gene>
    <name evidence="2" type="ORF">PZE19_19650</name>
</gene>